<dbReference type="EMBL" id="CP098118">
    <property type="protein sequence ID" value="URS51191.1"/>
    <property type="molecule type" value="Genomic_DNA"/>
</dbReference>
<accession>A0AAE9LEZ7</accession>
<dbReference type="KEGG" id="babc:DO78_2929"/>
<dbReference type="InterPro" id="IPR010737">
    <property type="entry name" value="4-carb_acid_sugar_kinase_N"/>
</dbReference>
<dbReference type="InterPro" id="IPR031475">
    <property type="entry name" value="NBD_C"/>
</dbReference>
<evidence type="ECO:0000313" key="10">
    <source>
        <dbReference type="Proteomes" id="UP001056690"/>
    </source>
</evidence>
<keyword evidence="5" id="KW-0067">ATP-binding</keyword>
<keyword evidence="2" id="KW-0808">Transferase</keyword>
<reference evidence="9" key="1">
    <citation type="submission" date="2022-05" db="EMBL/GenBank/DDBJ databases">
        <title>Brucella abortus biovar 1 isolated from water buffalo in Campania region.</title>
        <authorList>
            <person name="Riccardi M.G."/>
            <person name="Paradiso R."/>
            <person name="Borriello G."/>
        </authorList>
    </citation>
    <scope>NUCLEOTIDE SEQUENCE</scope>
    <source>
        <strain evidence="9">69841</strain>
    </source>
</reference>
<keyword evidence="6" id="KW-0119">Carbohydrate metabolism</keyword>
<protein>
    <submittedName>
        <fullName evidence="9">Four-carbon acid sugar kinase family protein</fullName>
    </submittedName>
</protein>
<evidence type="ECO:0000256" key="4">
    <source>
        <dbReference type="ARBA" id="ARBA00022777"/>
    </source>
</evidence>
<organism evidence="9 10">
    <name type="scientific">Brucella abortus</name>
    <dbReference type="NCBI Taxonomy" id="235"/>
    <lineage>
        <taxon>Bacteria</taxon>
        <taxon>Pseudomonadati</taxon>
        <taxon>Pseudomonadota</taxon>
        <taxon>Alphaproteobacteria</taxon>
        <taxon>Hyphomicrobiales</taxon>
        <taxon>Brucellaceae</taxon>
        <taxon>Brucella/Ochrobactrum group</taxon>
        <taxon>Brucella</taxon>
    </lineage>
</organism>
<dbReference type="InterPro" id="IPR037051">
    <property type="entry name" value="4-carb_acid_sugar_kinase_N_sf"/>
</dbReference>
<evidence type="ECO:0000256" key="3">
    <source>
        <dbReference type="ARBA" id="ARBA00022741"/>
    </source>
</evidence>
<evidence type="ECO:0000259" key="7">
    <source>
        <dbReference type="Pfam" id="PF07005"/>
    </source>
</evidence>
<dbReference type="AlphaFoldDB" id="A0AAE9LEZ7"/>
<feature type="domain" description="Four-carbon acid sugar kinase N-terminal" evidence="7">
    <location>
        <begin position="7"/>
        <end position="224"/>
    </location>
</feature>
<dbReference type="GO" id="GO:0005524">
    <property type="term" value="F:ATP binding"/>
    <property type="evidence" value="ECO:0007669"/>
    <property type="project" value="UniProtKB-KW"/>
</dbReference>
<dbReference type="Gene3D" id="3.40.50.10840">
    <property type="entry name" value="Putative sugar-binding, N-terminal domain"/>
    <property type="match status" value="1"/>
</dbReference>
<dbReference type="GO" id="GO:0016301">
    <property type="term" value="F:kinase activity"/>
    <property type="evidence" value="ECO:0007669"/>
    <property type="project" value="UniProtKB-KW"/>
</dbReference>
<dbReference type="KEGG" id="babt:DK49_3110"/>
<evidence type="ECO:0000256" key="6">
    <source>
        <dbReference type="ARBA" id="ARBA00023277"/>
    </source>
</evidence>
<keyword evidence="4 9" id="KW-0418">Kinase</keyword>
<keyword evidence="3" id="KW-0547">Nucleotide-binding</keyword>
<dbReference type="InterPro" id="IPR042213">
    <property type="entry name" value="NBD_C_sf"/>
</dbReference>
<gene>
    <name evidence="9" type="ORF">NBW10_11990</name>
</gene>
<evidence type="ECO:0000259" key="8">
    <source>
        <dbReference type="Pfam" id="PF17042"/>
    </source>
</evidence>
<proteinExistence type="inferred from homology"/>
<dbReference type="RefSeq" id="WP_002965547.1">
    <property type="nucleotide sequence ID" value="NZ_CBDDNZ010000013.1"/>
</dbReference>
<feature type="domain" description="Four-carbon acid sugar kinase nucleotide binding" evidence="8">
    <location>
        <begin position="255"/>
        <end position="411"/>
    </location>
</feature>
<evidence type="ECO:0000256" key="2">
    <source>
        <dbReference type="ARBA" id="ARBA00022679"/>
    </source>
</evidence>
<dbReference type="Proteomes" id="UP001056690">
    <property type="component" value="Chromosome 2"/>
</dbReference>
<dbReference type="Gene3D" id="3.40.980.20">
    <property type="entry name" value="Four-carbon acid sugar kinase, nucleotide binding domain"/>
    <property type="match status" value="1"/>
</dbReference>
<name>A0AAE9LEZ7_BRUAO</name>
<evidence type="ECO:0000256" key="1">
    <source>
        <dbReference type="ARBA" id="ARBA00005715"/>
    </source>
</evidence>
<comment type="similarity">
    <text evidence="1">Belongs to the four-carbon acid sugar kinase family.</text>
</comment>
<dbReference type="Pfam" id="PF07005">
    <property type="entry name" value="SBD_N"/>
    <property type="match status" value="1"/>
</dbReference>
<dbReference type="SUPFAM" id="SSF142764">
    <property type="entry name" value="YgbK-like"/>
    <property type="match status" value="1"/>
</dbReference>
<evidence type="ECO:0000313" key="9">
    <source>
        <dbReference type="EMBL" id="URS51191.1"/>
    </source>
</evidence>
<evidence type="ECO:0000256" key="5">
    <source>
        <dbReference type="ARBA" id="ARBA00022840"/>
    </source>
</evidence>
<sequence length="432" mass="46645">MDRSGRIGIIADDMTGALMVAAYYETAGIRAMVVTEIDAIRDCADETIIIWAGRTRLIDPVEACRQADRAAAAFDAVGCDQVIYKVCASFDSTEQGNIGPIADILNVRYKPENLLFCPGFPKFNATVHQGYLFYRSRLVSESVKRYDPATPMSDPDMVRFIGKQTQQPIGLPHSVLLQGAEAAQAHLDTLAKQGIRYCIVDASDNGDVEIAARLAARQPTFVSSDATLIQLGLDRFASNPPATVGAPPPTGGTAAVLVGTVGPIADAQIAEFARHYPVLTLDLLSDGSVEDMVERAMAWAEPYHSHQPYLISTAVNDARVKEIQSELGIRGAGEKAELLMSELAAAIVARGVDRLIVVGGETSGGVITRLGLRRLRAHPDNGISTGFCYSEGSERTAFFFKSGKVGTETVLLESTRPTAKRWTVFRVIRRTL</sequence>
<dbReference type="Pfam" id="PF17042">
    <property type="entry name" value="NBD_C"/>
    <property type="match status" value="1"/>
</dbReference>